<dbReference type="SMART" id="SM00327">
    <property type="entry name" value="VWA"/>
    <property type="match status" value="1"/>
</dbReference>
<dbReference type="EMBL" id="CAKOGP040000125">
    <property type="protein sequence ID" value="CAJ1931111.1"/>
    <property type="molecule type" value="Genomic_DNA"/>
</dbReference>
<dbReference type="PROSITE" id="PS50234">
    <property type="entry name" value="VWFA"/>
    <property type="match status" value="1"/>
</dbReference>
<dbReference type="Pfam" id="PF00092">
    <property type="entry name" value="VWA"/>
    <property type="match status" value="1"/>
</dbReference>
<feature type="compositionally biased region" description="Low complexity" evidence="1">
    <location>
        <begin position="241"/>
        <end position="253"/>
    </location>
</feature>
<dbReference type="Gene3D" id="3.40.50.410">
    <property type="entry name" value="von Willebrand factor, type A domain"/>
    <property type="match status" value="1"/>
</dbReference>
<name>A0AAD2CFU4_9STRA</name>
<dbReference type="Proteomes" id="UP001295423">
    <property type="component" value="Unassembled WGS sequence"/>
</dbReference>
<dbReference type="InterPro" id="IPR051266">
    <property type="entry name" value="CLCR"/>
</dbReference>
<dbReference type="PANTHER" id="PTHR10579:SF43">
    <property type="entry name" value="ZINC FINGER (C3HC4-TYPE RING FINGER) FAMILY PROTEIN"/>
    <property type="match status" value="1"/>
</dbReference>
<protein>
    <recommendedName>
        <fullName evidence="2">VWFA domain-containing protein</fullName>
    </recommendedName>
</protein>
<dbReference type="AlphaFoldDB" id="A0AAD2CFU4"/>
<accession>A0AAD2CFU4</accession>
<dbReference type="InterPro" id="IPR036465">
    <property type="entry name" value="vWFA_dom_sf"/>
</dbReference>
<evidence type="ECO:0000313" key="4">
    <source>
        <dbReference type="Proteomes" id="UP001295423"/>
    </source>
</evidence>
<sequence length="538" mass="58636">MRSQENTEDWTVNDDKESFANIPASPVDVLKLSFAPKHESIGVKSSTTYTSACVSIEACDMPEDEAERTCSVDICVALDVSGSMSGSKLKDCKSTLEAMLRPLSTKDRFGLITFGSRCDVVFPALLMTKENKAAALKKIKALSTNGCTNLSGGLSLAWQELLLVDNPNAVRSLFLLTDGHANEGITTTPELVEMVKSFNADSASDISAALNESQAARRVASLRPNKPSTRRRRQMQKVKKPPSSSSASTVPQTINLTSKGAPVSLFCFGYGSDHNSEMLEALSEATPGGGYYFVENDSDVFTAFGDAMGGIMSVMAQSAVLKISVPSAASECGVKIREVHHDKKVDRGDGSFTVNMGDFYAEERRDVIVDFDLANVTSNEPVLHLVATVSYMNVLTKKNTQGGPRDCSISRPDSADLSAVNQDVEAQWLRVCVVREMEEADKEARSNNREQAQARMRRVAATIQASPAYNLEDSFYCSLQQNVDESMVDYEASSYKGHRSKNIAQTLKKQRACSSKSSSNGYYQTKSKKKMSKAFEMP</sequence>
<feature type="domain" description="VWFA" evidence="2">
    <location>
        <begin position="73"/>
        <end position="308"/>
    </location>
</feature>
<proteinExistence type="predicted"/>
<feature type="region of interest" description="Disordered" evidence="1">
    <location>
        <begin position="217"/>
        <end position="253"/>
    </location>
</feature>
<evidence type="ECO:0000259" key="2">
    <source>
        <dbReference type="PROSITE" id="PS50234"/>
    </source>
</evidence>
<gene>
    <name evidence="3" type="ORF">CYCCA115_LOCUS2242</name>
</gene>
<comment type="caution">
    <text evidence="3">The sequence shown here is derived from an EMBL/GenBank/DDBJ whole genome shotgun (WGS) entry which is preliminary data.</text>
</comment>
<reference evidence="3" key="1">
    <citation type="submission" date="2023-08" db="EMBL/GenBank/DDBJ databases">
        <authorList>
            <person name="Audoor S."/>
            <person name="Bilcke G."/>
        </authorList>
    </citation>
    <scope>NUCLEOTIDE SEQUENCE</scope>
</reference>
<dbReference type="CDD" id="cd00198">
    <property type="entry name" value="vWFA"/>
    <property type="match status" value="1"/>
</dbReference>
<keyword evidence="4" id="KW-1185">Reference proteome</keyword>
<feature type="compositionally biased region" description="Polar residues" evidence="1">
    <location>
        <begin position="506"/>
        <end position="525"/>
    </location>
</feature>
<feature type="region of interest" description="Disordered" evidence="1">
    <location>
        <begin position="506"/>
        <end position="538"/>
    </location>
</feature>
<dbReference type="InterPro" id="IPR002035">
    <property type="entry name" value="VWF_A"/>
</dbReference>
<dbReference type="SUPFAM" id="SSF53300">
    <property type="entry name" value="vWA-like"/>
    <property type="match status" value="1"/>
</dbReference>
<feature type="compositionally biased region" description="Basic residues" evidence="1">
    <location>
        <begin position="228"/>
        <end position="240"/>
    </location>
</feature>
<dbReference type="PANTHER" id="PTHR10579">
    <property type="entry name" value="CALCIUM-ACTIVATED CHLORIDE CHANNEL REGULATOR"/>
    <property type="match status" value="1"/>
</dbReference>
<evidence type="ECO:0000313" key="3">
    <source>
        <dbReference type="EMBL" id="CAJ1931111.1"/>
    </source>
</evidence>
<evidence type="ECO:0000256" key="1">
    <source>
        <dbReference type="SAM" id="MobiDB-lite"/>
    </source>
</evidence>
<organism evidence="3 4">
    <name type="scientific">Cylindrotheca closterium</name>
    <dbReference type="NCBI Taxonomy" id="2856"/>
    <lineage>
        <taxon>Eukaryota</taxon>
        <taxon>Sar</taxon>
        <taxon>Stramenopiles</taxon>
        <taxon>Ochrophyta</taxon>
        <taxon>Bacillariophyta</taxon>
        <taxon>Bacillariophyceae</taxon>
        <taxon>Bacillariophycidae</taxon>
        <taxon>Bacillariales</taxon>
        <taxon>Bacillariaceae</taxon>
        <taxon>Cylindrotheca</taxon>
    </lineage>
</organism>